<feature type="domain" description="ABC transporter" evidence="4">
    <location>
        <begin position="11"/>
        <end position="245"/>
    </location>
</feature>
<accession>A0ABT4UF90</accession>
<keyword evidence="3 5" id="KW-0067">ATP-binding</keyword>
<organism evidence="5 6">
    <name type="scientific">Polluticaenibacter yanchengensis</name>
    <dbReference type="NCBI Taxonomy" id="3014562"/>
    <lineage>
        <taxon>Bacteria</taxon>
        <taxon>Pseudomonadati</taxon>
        <taxon>Bacteroidota</taxon>
        <taxon>Chitinophagia</taxon>
        <taxon>Chitinophagales</taxon>
        <taxon>Chitinophagaceae</taxon>
        <taxon>Polluticaenibacter</taxon>
    </lineage>
</organism>
<dbReference type="Proteomes" id="UP001210231">
    <property type="component" value="Unassembled WGS sequence"/>
</dbReference>
<keyword evidence="1" id="KW-0813">Transport</keyword>
<evidence type="ECO:0000313" key="5">
    <source>
        <dbReference type="EMBL" id="MDA3613259.1"/>
    </source>
</evidence>
<dbReference type="Gene3D" id="3.40.50.300">
    <property type="entry name" value="P-loop containing nucleotide triphosphate hydrolases"/>
    <property type="match status" value="2"/>
</dbReference>
<dbReference type="PROSITE" id="PS50893">
    <property type="entry name" value="ABC_TRANSPORTER_2"/>
    <property type="match status" value="2"/>
</dbReference>
<evidence type="ECO:0000259" key="4">
    <source>
        <dbReference type="PROSITE" id="PS50893"/>
    </source>
</evidence>
<evidence type="ECO:0000256" key="1">
    <source>
        <dbReference type="ARBA" id="ARBA00022448"/>
    </source>
</evidence>
<sequence>MNQLSDSKLNLTINDFKVSWLPHLYTNSIHLTLEPGNHLYISGRSGAGKSILGKAIAGQVFHTGSIEFYNDRQEKVKPTVTYIDNFQKIKNRSNLVDHYYQQRYNSLENEDAETVLEYLQQFATAETALYWVEKFSIAHRQSAPLIQLSSGELKRLQLIKALIKNSEVIILDEPFEGLDVKGRAYLNELLTVISRNCLIILISGFEEAPAFITHYLDVESGNTGSTLPAKNNDDLSCNIDFSFLPDTDNKPVENPVIRLSNVTVKYGNKTILDNLNWQVNVGEKWQLKGANGSGKSTLLSLITGDNPQAYANDIILFGKKRGTGESIWDIKKPVGFVSPELLRYFNTASSCKHVVASGFFDTIGLFKKLDDPQKKVLESLMTLLGLNKVASLPLYRLPIGKQRLALIGRALIKNPDLLILDEPCQGLDNQQKQFINNLVSNWILQKNKTLIYVTHNNSELPQCINRIFEL</sequence>
<protein>
    <submittedName>
        <fullName evidence="5">ATP-binding cassette domain-containing protein</fullName>
    </submittedName>
</protein>
<dbReference type="SMART" id="SM00382">
    <property type="entry name" value="AAA"/>
    <property type="match status" value="2"/>
</dbReference>
<proteinExistence type="predicted"/>
<evidence type="ECO:0000256" key="3">
    <source>
        <dbReference type="ARBA" id="ARBA00022840"/>
    </source>
</evidence>
<dbReference type="RefSeq" id="WP_407029592.1">
    <property type="nucleotide sequence ID" value="NZ_JAQGEF010000001.1"/>
</dbReference>
<evidence type="ECO:0000256" key="2">
    <source>
        <dbReference type="ARBA" id="ARBA00022741"/>
    </source>
</evidence>
<dbReference type="InterPro" id="IPR017871">
    <property type="entry name" value="ABC_transporter-like_CS"/>
</dbReference>
<dbReference type="InterPro" id="IPR003439">
    <property type="entry name" value="ABC_transporter-like_ATP-bd"/>
</dbReference>
<dbReference type="InterPro" id="IPR003593">
    <property type="entry name" value="AAA+_ATPase"/>
</dbReference>
<keyword evidence="6" id="KW-1185">Reference proteome</keyword>
<dbReference type="GO" id="GO:0005524">
    <property type="term" value="F:ATP binding"/>
    <property type="evidence" value="ECO:0007669"/>
    <property type="project" value="UniProtKB-KW"/>
</dbReference>
<reference evidence="5 6" key="1">
    <citation type="submission" date="2022-12" db="EMBL/GenBank/DDBJ databases">
        <title>Chitinophagaceae gen. sp. nov., a new member of the family Chitinophagaceae, isolated from soil in a chemical factory.</title>
        <authorList>
            <person name="Ke Z."/>
        </authorList>
    </citation>
    <scope>NUCLEOTIDE SEQUENCE [LARGE SCALE GENOMIC DNA]</scope>
    <source>
        <strain evidence="5 6">LY-5</strain>
    </source>
</reference>
<dbReference type="Pfam" id="PF00005">
    <property type="entry name" value="ABC_tran"/>
    <property type="match status" value="2"/>
</dbReference>
<dbReference type="InterPro" id="IPR027417">
    <property type="entry name" value="P-loop_NTPase"/>
</dbReference>
<keyword evidence="2" id="KW-0547">Nucleotide-binding</keyword>
<dbReference type="InterPro" id="IPR050095">
    <property type="entry name" value="ECF_ABC_transporter_ATP-bd"/>
</dbReference>
<comment type="caution">
    <text evidence="5">The sequence shown here is derived from an EMBL/GenBank/DDBJ whole genome shotgun (WGS) entry which is preliminary data.</text>
</comment>
<dbReference type="PANTHER" id="PTHR43553:SF3">
    <property type="entry name" value="ABC TRANSPORTER ATP-BINDING PROTEIN MODF"/>
    <property type="match status" value="1"/>
</dbReference>
<dbReference type="SUPFAM" id="SSF52540">
    <property type="entry name" value="P-loop containing nucleoside triphosphate hydrolases"/>
    <property type="match status" value="2"/>
</dbReference>
<dbReference type="PANTHER" id="PTHR43553">
    <property type="entry name" value="HEAVY METAL TRANSPORTER"/>
    <property type="match status" value="1"/>
</dbReference>
<dbReference type="PROSITE" id="PS00211">
    <property type="entry name" value="ABC_TRANSPORTER_1"/>
    <property type="match status" value="1"/>
</dbReference>
<evidence type="ECO:0000313" key="6">
    <source>
        <dbReference type="Proteomes" id="UP001210231"/>
    </source>
</evidence>
<dbReference type="EMBL" id="JAQGEF010000001">
    <property type="protein sequence ID" value="MDA3613259.1"/>
    <property type="molecule type" value="Genomic_DNA"/>
</dbReference>
<name>A0ABT4UF90_9BACT</name>
<feature type="domain" description="ABC transporter" evidence="4">
    <location>
        <begin position="257"/>
        <end position="470"/>
    </location>
</feature>
<gene>
    <name evidence="5" type="ORF">O3P16_00455</name>
</gene>